<dbReference type="PIRSF" id="PIRSF000732">
    <property type="entry name" value="PTS_enzyme_I"/>
    <property type="match status" value="1"/>
</dbReference>
<evidence type="ECO:0000256" key="16">
    <source>
        <dbReference type="ARBA" id="ARBA00033235"/>
    </source>
</evidence>
<comment type="subcellular location">
    <subcellularLocation>
        <location evidence="4 17">Cytoplasm</location>
    </subcellularLocation>
</comment>
<comment type="catalytic activity">
    <reaction evidence="1 17">
        <text>L-histidyl-[protein] + phosphoenolpyruvate = N(pros)-phospho-L-histidyl-[protein] + pyruvate</text>
        <dbReference type="Rhea" id="RHEA:23880"/>
        <dbReference type="Rhea" id="RHEA-COMP:9745"/>
        <dbReference type="Rhea" id="RHEA-COMP:9746"/>
        <dbReference type="ChEBI" id="CHEBI:15361"/>
        <dbReference type="ChEBI" id="CHEBI:29979"/>
        <dbReference type="ChEBI" id="CHEBI:58702"/>
        <dbReference type="ChEBI" id="CHEBI:64837"/>
        <dbReference type="EC" id="2.7.3.9"/>
    </reaction>
</comment>
<evidence type="ECO:0000256" key="1">
    <source>
        <dbReference type="ARBA" id="ARBA00000683"/>
    </source>
</evidence>
<evidence type="ECO:0000313" key="21">
    <source>
        <dbReference type="EMBL" id="GAA1996806.1"/>
    </source>
</evidence>
<dbReference type="Pfam" id="PF00391">
    <property type="entry name" value="PEP-utilizers"/>
    <property type="match status" value="1"/>
</dbReference>
<dbReference type="InterPro" id="IPR018274">
    <property type="entry name" value="PEP_util_AS"/>
</dbReference>
<dbReference type="InterPro" id="IPR050499">
    <property type="entry name" value="PEP-utilizing_PTS_enzyme"/>
</dbReference>
<evidence type="ECO:0000259" key="19">
    <source>
        <dbReference type="Pfam" id="PF02896"/>
    </source>
</evidence>
<evidence type="ECO:0000256" key="17">
    <source>
        <dbReference type="PIRNR" id="PIRNR000732"/>
    </source>
</evidence>
<evidence type="ECO:0000256" key="14">
    <source>
        <dbReference type="ARBA" id="ARBA00022777"/>
    </source>
</evidence>
<dbReference type="PRINTS" id="PR01736">
    <property type="entry name" value="PHPHTRNFRASE"/>
</dbReference>
<evidence type="ECO:0000256" key="15">
    <source>
        <dbReference type="ARBA" id="ARBA00022842"/>
    </source>
</evidence>
<dbReference type="PROSITE" id="PS00742">
    <property type="entry name" value="PEP_ENZYMES_2"/>
    <property type="match status" value="1"/>
</dbReference>
<evidence type="ECO:0000259" key="20">
    <source>
        <dbReference type="Pfam" id="PF05524"/>
    </source>
</evidence>
<comment type="cofactor">
    <cofactor evidence="2 17">
        <name>Mg(2+)</name>
        <dbReference type="ChEBI" id="CHEBI:18420"/>
    </cofactor>
</comment>
<dbReference type="PROSITE" id="PS00370">
    <property type="entry name" value="PEP_ENZYMES_PHOS_SITE"/>
    <property type="match status" value="1"/>
</dbReference>
<evidence type="ECO:0000256" key="7">
    <source>
        <dbReference type="ARBA" id="ARBA00016544"/>
    </source>
</evidence>
<dbReference type="NCBIfam" id="TIGR01417">
    <property type="entry name" value="PTS_I_fam"/>
    <property type="match status" value="1"/>
</dbReference>
<dbReference type="EC" id="2.7.3.9" evidence="6 17"/>
<keyword evidence="9 17" id="KW-0963">Cytoplasm</keyword>
<evidence type="ECO:0000256" key="11">
    <source>
        <dbReference type="ARBA" id="ARBA00022679"/>
    </source>
</evidence>
<evidence type="ECO:0000256" key="3">
    <source>
        <dbReference type="ARBA" id="ARBA00002728"/>
    </source>
</evidence>
<keyword evidence="14 17" id="KW-0418">Kinase</keyword>
<accession>A0ABP5EHJ1</accession>
<protein>
    <recommendedName>
        <fullName evidence="7 17">Phosphoenolpyruvate-protein phosphotransferase</fullName>
        <ecNumber evidence="6 17">2.7.3.9</ecNumber>
    </recommendedName>
    <alternativeName>
        <fullName evidence="16 17">Phosphotransferase system, enzyme I</fullName>
    </alternativeName>
</protein>
<name>A0ABP5EHJ1_9ACTN</name>
<keyword evidence="22" id="KW-1185">Reference proteome</keyword>
<comment type="caution">
    <text evidence="21">The sequence shown here is derived from an EMBL/GenBank/DDBJ whole genome shotgun (WGS) entry which is preliminary data.</text>
</comment>
<keyword evidence="12 17" id="KW-0598">Phosphotransferase system</keyword>
<evidence type="ECO:0000256" key="13">
    <source>
        <dbReference type="ARBA" id="ARBA00022723"/>
    </source>
</evidence>
<dbReference type="PANTHER" id="PTHR46244:SF3">
    <property type="entry name" value="PHOSPHOENOLPYRUVATE-PROTEIN PHOSPHOTRANSFERASE"/>
    <property type="match status" value="1"/>
</dbReference>
<dbReference type="Pfam" id="PF05524">
    <property type="entry name" value="PEP-utilisers_N"/>
    <property type="match status" value="1"/>
</dbReference>
<comment type="function">
    <text evidence="3 17">General (non sugar-specific) component of the phosphoenolpyruvate-dependent sugar phosphotransferase system (sugar PTS). This major carbohydrate active-transport system catalyzes the phosphorylation of incoming sugar substrates concomitantly with their translocation across the cell membrane. Enzyme I transfers the phosphoryl group from phosphoenolpyruvate (PEP) to the phosphoryl carrier protein (HPr).</text>
</comment>
<dbReference type="InterPro" id="IPR008279">
    <property type="entry name" value="PEP-util_enz_mobile_dom"/>
</dbReference>
<evidence type="ECO:0000256" key="4">
    <source>
        <dbReference type="ARBA" id="ARBA00004496"/>
    </source>
</evidence>
<dbReference type="PANTHER" id="PTHR46244">
    <property type="entry name" value="PHOSPHOENOLPYRUVATE-PROTEIN PHOSPHOTRANSFERASE"/>
    <property type="match status" value="1"/>
</dbReference>
<dbReference type="RefSeq" id="WP_344661696.1">
    <property type="nucleotide sequence ID" value="NZ_BAAAQM010000058.1"/>
</dbReference>
<reference evidence="22" key="1">
    <citation type="journal article" date="2019" name="Int. J. Syst. Evol. Microbiol.">
        <title>The Global Catalogue of Microorganisms (GCM) 10K type strain sequencing project: providing services to taxonomists for standard genome sequencing and annotation.</title>
        <authorList>
            <consortium name="The Broad Institute Genomics Platform"/>
            <consortium name="The Broad Institute Genome Sequencing Center for Infectious Disease"/>
            <person name="Wu L."/>
            <person name="Ma J."/>
        </authorList>
    </citation>
    <scope>NUCLEOTIDE SEQUENCE [LARGE SCALE GENOMIC DNA]</scope>
    <source>
        <strain evidence="22">JCM 16013</strain>
    </source>
</reference>
<dbReference type="InterPro" id="IPR023151">
    <property type="entry name" value="PEP_util_CS"/>
</dbReference>
<feature type="domain" description="PEP-utilising enzyme mobile" evidence="18">
    <location>
        <begin position="156"/>
        <end position="224"/>
    </location>
</feature>
<dbReference type="InterPro" id="IPR040442">
    <property type="entry name" value="Pyrv_kinase-like_dom_sf"/>
</dbReference>
<keyword evidence="11 17" id="KW-0808">Transferase</keyword>
<dbReference type="InterPro" id="IPR036637">
    <property type="entry name" value="Phosphohistidine_dom_sf"/>
</dbReference>
<sequence>MGEVTARTLLSGLGVSAGAASGPVARMGRPPALPGARVVADAEAEAAAARSALAALTEDLEDRAARTSGAAREILEALAMIAADPLLAEAVAARVAGGADAPHAVTAAFDEQAGLLREGGGYLAERAADLEDLRDRAVAWLLGAPMPGLPAPGHPFVLVADDLAPADTAMLDPADVLAVVTVRGGPTSHTAILARALGIPAVVGVAGALELADGVVVAVDGDLGTVRAGGSAATASAGRPQTRVAVPATPGRTADGHPVELLLNIGSAKDVRPEAEGVGLFRTEFLFLGRRSAPSPAEQRAAYAEVLDLLPGRKVVIRTLDAGADKPLPFLGLPPEENPALGIRGLRTAAGLPQVLDDQLAAIAQAAAATTADVWVMAPMVATPAEAASFAARARHHGLAKVGVMIEIPAAALRAHRILRHVDFLSIGTNDLGQYTMAADRQDGRLSDLLDPWQPALLDLIGHCADAGRTVGRPVGVCGEAAADPRLAPVLVGLGISSLSMAATAVPAVHAALAERTLDQCARAAARVLDADDPSAAREAAP</sequence>
<proteinExistence type="inferred from homology"/>
<dbReference type="Gene3D" id="1.10.274.10">
    <property type="entry name" value="PtsI, HPr-binding domain"/>
    <property type="match status" value="1"/>
</dbReference>
<dbReference type="InterPro" id="IPR006318">
    <property type="entry name" value="PTS_EI-like"/>
</dbReference>
<keyword evidence="10 17" id="KW-0762">Sugar transport</keyword>
<dbReference type="Proteomes" id="UP001499854">
    <property type="component" value="Unassembled WGS sequence"/>
</dbReference>
<evidence type="ECO:0000256" key="5">
    <source>
        <dbReference type="ARBA" id="ARBA00007837"/>
    </source>
</evidence>
<keyword evidence="13 17" id="KW-0479">Metal-binding</keyword>
<dbReference type="InterPro" id="IPR036618">
    <property type="entry name" value="PtsI_HPr-bd_sf"/>
</dbReference>
<dbReference type="InterPro" id="IPR000121">
    <property type="entry name" value="PEP_util_C"/>
</dbReference>
<dbReference type="Gene3D" id="3.50.30.10">
    <property type="entry name" value="Phosphohistidine domain"/>
    <property type="match status" value="1"/>
</dbReference>
<evidence type="ECO:0000256" key="12">
    <source>
        <dbReference type="ARBA" id="ARBA00022683"/>
    </source>
</evidence>
<evidence type="ECO:0000259" key="18">
    <source>
        <dbReference type="Pfam" id="PF00391"/>
    </source>
</evidence>
<dbReference type="Pfam" id="PF02896">
    <property type="entry name" value="PEP-utilizers_C"/>
    <property type="match status" value="1"/>
</dbReference>
<evidence type="ECO:0000256" key="9">
    <source>
        <dbReference type="ARBA" id="ARBA00022490"/>
    </source>
</evidence>
<evidence type="ECO:0000256" key="10">
    <source>
        <dbReference type="ARBA" id="ARBA00022597"/>
    </source>
</evidence>
<gene>
    <name evidence="21" type="ORF">GCM10009838_72470</name>
</gene>
<dbReference type="InterPro" id="IPR015813">
    <property type="entry name" value="Pyrv/PenolPyrv_kinase-like_dom"/>
</dbReference>
<feature type="domain" description="PEP-utilising enzyme C-terminal" evidence="19">
    <location>
        <begin position="248"/>
        <end position="515"/>
    </location>
</feature>
<evidence type="ECO:0000313" key="22">
    <source>
        <dbReference type="Proteomes" id="UP001499854"/>
    </source>
</evidence>
<keyword evidence="8 17" id="KW-0813">Transport</keyword>
<keyword evidence="15 17" id="KW-0460">Magnesium</keyword>
<dbReference type="InterPro" id="IPR008731">
    <property type="entry name" value="PTS_EIN"/>
</dbReference>
<comment type="similarity">
    <text evidence="5 17">Belongs to the PEP-utilizing enzyme family.</text>
</comment>
<dbReference type="SUPFAM" id="SSF52009">
    <property type="entry name" value="Phosphohistidine domain"/>
    <property type="match status" value="1"/>
</dbReference>
<organism evidence="21 22">
    <name type="scientific">Catenulispora subtropica</name>
    <dbReference type="NCBI Taxonomy" id="450798"/>
    <lineage>
        <taxon>Bacteria</taxon>
        <taxon>Bacillati</taxon>
        <taxon>Actinomycetota</taxon>
        <taxon>Actinomycetes</taxon>
        <taxon>Catenulisporales</taxon>
        <taxon>Catenulisporaceae</taxon>
        <taxon>Catenulispora</taxon>
    </lineage>
</organism>
<dbReference type="SUPFAM" id="SSF47831">
    <property type="entry name" value="Enzyme I of the PEP:sugar phosphotransferase system HPr-binding (sub)domain"/>
    <property type="match status" value="1"/>
</dbReference>
<evidence type="ECO:0000256" key="6">
    <source>
        <dbReference type="ARBA" id="ARBA00012232"/>
    </source>
</evidence>
<dbReference type="Gene3D" id="3.20.20.60">
    <property type="entry name" value="Phosphoenolpyruvate-binding domains"/>
    <property type="match status" value="1"/>
</dbReference>
<evidence type="ECO:0000256" key="2">
    <source>
        <dbReference type="ARBA" id="ARBA00001946"/>
    </source>
</evidence>
<dbReference type="EMBL" id="BAAAQM010000058">
    <property type="protein sequence ID" value="GAA1996806.1"/>
    <property type="molecule type" value="Genomic_DNA"/>
</dbReference>
<evidence type="ECO:0000256" key="8">
    <source>
        <dbReference type="ARBA" id="ARBA00022448"/>
    </source>
</evidence>
<feature type="domain" description="Phosphotransferase system enzyme I N-terminal" evidence="20">
    <location>
        <begin position="12"/>
        <end position="126"/>
    </location>
</feature>
<dbReference type="SUPFAM" id="SSF51621">
    <property type="entry name" value="Phosphoenolpyruvate/pyruvate domain"/>
    <property type="match status" value="1"/>
</dbReference>
<dbReference type="InterPro" id="IPR024692">
    <property type="entry name" value="PTS_EI"/>
</dbReference>